<evidence type="ECO:0000256" key="3">
    <source>
        <dbReference type="ARBA" id="ARBA00009850"/>
    </source>
</evidence>
<sequence length="125" mass="13877">MLALAGANAWAAPDSLSVHVLDQNTGQPAVGVHVDLERKIDHRWRGLGTGVTDRDGRIKALFPAGEPFVDGEYRVVFHTGDYHGKAKAAAFFPEIVVPFMVEDANQRYHIPLLLSRYGYTVYRGR</sequence>
<dbReference type="InterPro" id="IPR036817">
    <property type="entry name" value="Transthyretin/HIU_hydrolase_sf"/>
</dbReference>
<feature type="binding site" evidence="7">
    <location>
        <position position="19"/>
    </location>
    <ligand>
        <name>substrate</name>
    </ligand>
</feature>
<dbReference type="Pfam" id="PF00576">
    <property type="entry name" value="Transthyretin"/>
    <property type="match status" value="1"/>
</dbReference>
<dbReference type="NCBIfam" id="TIGR02962">
    <property type="entry name" value="hdxy_isourate"/>
    <property type="match status" value="1"/>
</dbReference>
<dbReference type="CDD" id="cd05822">
    <property type="entry name" value="TLP_HIUase"/>
    <property type="match status" value="1"/>
</dbReference>
<protein>
    <recommendedName>
        <fullName evidence="8">5-hydroxyisourate hydrolase</fullName>
        <shortName evidence="8">HIU hydrolase</shortName>
        <shortName evidence="8">HIUHase</shortName>
        <ecNumber evidence="8">3.5.2.17</ecNumber>
    </recommendedName>
</protein>
<organism evidence="10 11">
    <name type="scientific">Bordetella genomosp. 10</name>
    <dbReference type="NCBI Taxonomy" id="1416804"/>
    <lineage>
        <taxon>Bacteria</taxon>
        <taxon>Pseudomonadati</taxon>
        <taxon>Pseudomonadota</taxon>
        <taxon>Betaproteobacteria</taxon>
        <taxon>Burkholderiales</taxon>
        <taxon>Alcaligenaceae</taxon>
        <taxon>Bordetella</taxon>
    </lineage>
</organism>
<gene>
    <name evidence="10" type="ORF">CAL29_16705</name>
</gene>
<dbReference type="PROSITE" id="PS00768">
    <property type="entry name" value="TRANSTHYRETIN_1"/>
    <property type="match status" value="1"/>
</dbReference>
<evidence type="ECO:0000313" key="11">
    <source>
        <dbReference type="Proteomes" id="UP000216020"/>
    </source>
</evidence>
<reference evidence="11" key="1">
    <citation type="submission" date="2017-05" db="EMBL/GenBank/DDBJ databases">
        <title>Complete and WGS of Bordetella genogroups.</title>
        <authorList>
            <person name="Spilker T."/>
            <person name="Lipuma J."/>
        </authorList>
    </citation>
    <scope>NUCLEOTIDE SEQUENCE [LARGE SCALE GENOMIC DNA]</scope>
    <source>
        <strain evidence="11">AU16122</strain>
    </source>
</reference>
<evidence type="ECO:0000256" key="2">
    <source>
        <dbReference type="ARBA" id="ARBA00002704"/>
    </source>
</evidence>
<dbReference type="PRINTS" id="PR00189">
    <property type="entry name" value="TRNSTHYRETIN"/>
</dbReference>
<dbReference type="EC" id="3.5.2.17" evidence="8"/>
<comment type="subunit">
    <text evidence="4 8">Homotetramer.</text>
</comment>
<keyword evidence="6 8" id="KW-0378">Hydrolase</keyword>
<dbReference type="PANTHER" id="PTHR10395:SF7">
    <property type="entry name" value="5-HYDROXYISOURATE HYDROLASE"/>
    <property type="match status" value="1"/>
</dbReference>
<keyword evidence="5 8" id="KW-0659">Purine metabolism</keyword>
<dbReference type="SMART" id="SM00095">
    <property type="entry name" value="TR_THY"/>
    <property type="match status" value="1"/>
</dbReference>
<evidence type="ECO:0000256" key="8">
    <source>
        <dbReference type="RuleBase" id="RU361270"/>
    </source>
</evidence>
<keyword evidence="11" id="KW-1185">Reference proteome</keyword>
<dbReference type="OrthoDB" id="9792386at2"/>
<dbReference type="GO" id="GO:0033971">
    <property type="term" value="F:hydroxyisourate hydrolase activity"/>
    <property type="evidence" value="ECO:0007669"/>
    <property type="project" value="UniProtKB-EC"/>
</dbReference>
<dbReference type="InterPro" id="IPR023416">
    <property type="entry name" value="Transthyretin/HIU_hydrolase_d"/>
</dbReference>
<evidence type="ECO:0000259" key="9">
    <source>
        <dbReference type="SMART" id="SM00095"/>
    </source>
</evidence>
<evidence type="ECO:0000256" key="4">
    <source>
        <dbReference type="ARBA" id="ARBA00011881"/>
    </source>
</evidence>
<dbReference type="EMBL" id="NEVM01000005">
    <property type="protein sequence ID" value="OZI32301.1"/>
    <property type="molecule type" value="Genomic_DNA"/>
</dbReference>
<comment type="catalytic activity">
    <reaction evidence="1 8">
        <text>5-hydroxyisourate + H2O = 5-hydroxy-2-oxo-4-ureido-2,5-dihydro-1H-imidazole-5-carboxylate + H(+)</text>
        <dbReference type="Rhea" id="RHEA:23736"/>
        <dbReference type="ChEBI" id="CHEBI:15377"/>
        <dbReference type="ChEBI" id="CHEBI:15378"/>
        <dbReference type="ChEBI" id="CHEBI:18072"/>
        <dbReference type="ChEBI" id="CHEBI:58639"/>
        <dbReference type="EC" id="3.5.2.17"/>
    </reaction>
</comment>
<comment type="function">
    <text evidence="2">Catalyzes the hydrolysis of 5-hydroxyisourate (HIU) to 2-oxo-4-hydroxy-4-carboxy-5-ureidoimidazoline (OHCU).</text>
</comment>
<dbReference type="PANTHER" id="PTHR10395">
    <property type="entry name" value="URICASE AND TRANSTHYRETIN-RELATED"/>
    <property type="match status" value="1"/>
</dbReference>
<evidence type="ECO:0000313" key="10">
    <source>
        <dbReference type="EMBL" id="OZI32301.1"/>
    </source>
</evidence>
<accession>A0A261S5A1</accession>
<feature type="binding site" evidence="7">
    <location>
        <position position="57"/>
    </location>
    <ligand>
        <name>substrate</name>
    </ligand>
</feature>
<comment type="caution">
    <text evidence="10">The sequence shown here is derived from an EMBL/GenBank/DDBJ whole genome shotgun (WGS) entry which is preliminary data.</text>
</comment>
<evidence type="ECO:0000256" key="7">
    <source>
        <dbReference type="PIRSR" id="PIRSR600895-51"/>
    </source>
</evidence>
<dbReference type="GO" id="GO:0006144">
    <property type="term" value="P:purine nucleobase metabolic process"/>
    <property type="evidence" value="ECO:0007669"/>
    <property type="project" value="UniProtKB-KW"/>
</dbReference>
<dbReference type="AlphaFoldDB" id="A0A261S5A1"/>
<dbReference type="Proteomes" id="UP000216020">
    <property type="component" value="Unassembled WGS sequence"/>
</dbReference>
<dbReference type="SUPFAM" id="SSF49472">
    <property type="entry name" value="Transthyretin (synonym: prealbumin)"/>
    <property type="match status" value="1"/>
</dbReference>
<dbReference type="InterPro" id="IPR023418">
    <property type="entry name" value="Thyroxine_BS"/>
</dbReference>
<name>A0A261S5A1_9BORD</name>
<dbReference type="InterPro" id="IPR000895">
    <property type="entry name" value="Transthyretin/HIU_hydrolase"/>
</dbReference>
<feature type="binding site" evidence="7">
    <location>
        <position position="122"/>
    </location>
    <ligand>
        <name>substrate</name>
    </ligand>
</feature>
<feature type="domain" description="Transthyretin/hydroxyisourate hydrolase" evidence="9">
    <location>
        <begin position="14"/>
        <end position="124"/>
    </location>
</feature>
<dbReference type="InterPro" id="IPR014306">
    <property type="entry name" value="Hydroxyisourate_hydrolase"/>
</dbReference>
<proteinExistence type="inferred from homology"/>
<evidence type="ECO:0000256" key="5">
    <source>
        <dbReference type="ARBA" id="ARBA00022631"/>
    </source>
</evidence>
<dbReference type="Gene3D" id="2.60.40.180">
    <property type="entry name" value="Transthyretin/hydroxyisourate hydrolase domain"/>
    <property type="match status" value="1"/>
</dbReference>
<comment type="similarity">
    <text evidence="3 8">Belongs to the transthyretin family. 5-hydroxyisourate hydrolase subfamily.</text>
</comment>
<evidence type="ECO:0000256" key="6">
    <source>
        <dbReference type="ARBA" id="ARBA00022801"/>
    </source>
</evidence>
<evidence type="ECO:0000256" key="1">
    <source>
        <dbReference type="ARBA" id="ARBA00001043"/>
    </source>
</evidence>